<reference evidence="2" key="1">
    <citation type="submission" date="2018-11" db="EMBL/GenBank/DDBJ databases">
        <authorList>
            <consortium name="Genoscope - CEA"/>
            <person name="William W."/>
        </authorList>
    </citation>
    <scope>NUCLEOTIDE SEQUENCE</scope>
</reference>
<evidence type="ECO:0000256" key="1">
    <source>
        <dbReference type="SAM" id="MobiDB-lite"/>
    </source>
</evidence>
<sequence>MALIVTAPPSRFRPPPDPPPRKSPPLEAPSPIDPP</sequence>
<feature type="compositionally biased region" description="Pro residues" evidence="1">
    <location>
        <begin position="11"/>
        <end position="35"/>
    </location>
</feature>
<organism evidence="2">
    <name type="scientific">Brassica oleracea</name>
    <name type="common">Wild cabbage</name>
    <dbReference type="NCBI Taxonomy" id="3712"/>
    <lineage>
        <taxon>Eukaryota</taxon>
        <taxon>Viridiplantae</taxon>
        <taxon>Streptophyta</taxon>
        <taxon>Embryophyta</taxon>
        <taxon>Tracheophyta</taxon>
        <taxon>Spermatophyta</taxon>
        <taxon>Magnoliopsida</taxon>
        <taxon>eudicotyledons</taxon>
        <taxon>Gunneridae</taxon>
        <taxon>Pentapetalae</taxon>
        <taxon>rosids</taxon>
        <taxon>malvids</taxon>
        <taxon>Brassicales</taxon>
        <taxon>Brassicaceae</taxon>
        <taxon>Brassiceae</taxon>
        <taxon>Brassica</taxon>
    </lineage>
</organism>
<protein>
    <submittedName>
        <fullName evidence="2">Uncharacterized protein</fullName>
    </submittedName>
</protein>
<feature type="region of interest" description="Disordered" evidence="1">
    <location>
        <begin position="1"/>
        <end position="35"/>
    </location>
</feature>
<proteinExistence type="predicted"/>
<dbReference type="EMBL" id="LR031875">
    <property type="protein sequence ID" value="VDD27776.1"/>
    <property type="molecule type" value="Genomic_DNA"/>
</dbReference>
<evidence type="ECO:0000313" key="2">
    <source>
        <dbReference type="EMBL" id="VDD27776.1"/>
    </source>
</evidence>
<dbReference type="AlphaFoldDB" id="A0A3P6DLD4"/>
<accession>A0A3P6DLD4</accession>
<gene>
    <name evidence="2" type="ORF">BOLC9T53099H</name>
</gene>
<name>A0A3P6DLD4_BRAOL</name>